<proteinExistence type="predicted"/>
<gene>
    <name evidence="1" type="ORF">COB67_12085</name>
</gene>
<accession>A0A2A4SSE8</accession>
<evidence type="ECO:0000313" key="1">
    <source>
        <dbReference type="EMBL" id="PCI23991.1"/>
    </source>
</evidence>
<evidence type="ECO:0000313" key="2">
    <source>
        <dbReference type="Proteomes" id="UP000218113"/>
    </source>
</evidence>
<dbReference type="Proteomes" id="UP000218113">
    <property type="component" value="Unassembled WGS sequence"/>
</dbReference>
<dbReference type="EMBL" id="NVSR01000130">
    <property type="protein sequence ID" value="PCI23991.1"/>
    <property type="molecule type" value="Genomic_DNA"/>
</dbReference>
<name>A0A2A4SSE8_9DELT</name>
<reference evidence="2" key="1">
    <citation type="submission" date="2017-08" db="EMBL/GenBank/DDBJ databases">
        <title>A dynamic microbial community with high functional redundancy inhabits the cold, oxic subseafloor aquifer.</title>
        <authorList>
            <person name="Tully B.J."/>
            <person name="Wheat C.G."/>
            <person name="Glazer B.T."/>
            <person name="Huber J.A."/>
        </authorList>
    </citation>
    <scope>NUCLEOTIDE SEQUENCE [LARGE SCALE GENOMIC DNA]</scope>
</reference>
<dbReference type="AlphaFoldDB" id="A0A2A4SSE8"/>
<protein>
    <submittedName>
        <fullName evidence="1">Uncharacterized protein</fullName>
    </submittedName>
</protein>
<sequence>MKSIILKTTLEKAVFLAETTKTNHEISIRDLGTFYIQENNVLLRTIQGTIRHITKESLEFHFKELTNLEPRFQELAS</sequence>
<comment type="caution">
    <text evidence="1">The sequence shown here is derived from an EMBL/GenBank/DDBJ whole genome shotgun (WGS) entry which is preliminary data.</text>
</comment>
<organism evidence="1 2">
    <name type="scientific">SAR324 cluster bacterium</name>
    <dbReference type="NCBI Taxonomy" id="2024889"/>
    <lineage>
        <taxon>Bacteria</taxon>
        <taxon>Deltaproteobacteria</taxon>
        <taxon>SAR324 cluster</taxon>
    </lineage>
</organism>